<gene>
    <name evidence="2" type="ORF">C1SCF055_LOCUS9145</name>
</gene>
<evidence type="ECO:0000313" key="4">
    <source>
        <dbReference type="EMBL" id="CAL4768658.1"/>
    </source>
</evidence>
<feature type="compositionally biased region" description="Basic and acidic residues" evidence="1">
    <location>
        <begin position="382"/>
        <end position="391"/>
    </location>
</feature>
<feature type="region of interest" description="Disordered" evidence="1">
    <location>
        <begin position="370"/>
        <end position="391"/>
    </location>
</feature>
<dbReference type="EMBL" id="CAMXCT020000625">
    <property type="protein sequence ID" value="CAL1134721.1"/>
    <property type="molecule type" value="Genomic_DNA"/>
</dbReference>
<name>A0A9P1BXK7_9DINO</name>
<evidence type="ECO:0000313" key="5">
    <source>
        <dbReference type="Proteomes" id="UP001152797"/>
    </source>
</evidence>
<protein>
    <submittedName>
        <fullName evidence="4">Protein CBFA2T1-like isoform X5</fullName>
    </submittedName>
</protein>
<reference evidence="2" key="1">
    <citation type="submission" date="2022-10" db="EMBL/GenBank/DDBJ databases">
        <authorList>
            <person name="Chen Y."/>
            <person name="Dougan E. K."/>
            <person name="Chan C."/>
            <person name="Rhodes N."/>
            <person name="Thang M."/>
        </authorList>
    </citation>
    <scope>NUCLEOTIDE SEQUENCE</scope>
</reference>
<comment type="caution">
    <text evidence="2">The sequence shown here is derived from an EMBL/GenBank/DDBJ whole genome shotgun (WGS) entry which is preliminary data.</text>
</comment>
<accession>A0A9P1BXK7</accession>
<reference evidence="3" key="2">
    <citation type="submission" date="2024-04" db="EMBL/GenBank/DDBJ databases">
        <authorList>
            <person name="Chen Y."/>
            <person name="Shah S."/>
            <person name="Dougan E. K."/>
            <person name="Thang M."/>
            <person name="Chan C."/>
        </authorList>
    </citation>
    <scope>NUCLEOTIDE SEQUENCE [LARGE SCALE GENOMIC DNA]</scope>
</reference>
<dbReference type="EMBL" id="CAMXCT030000625">
    <property type="protein sequence ID" value="CAL4768658.1"/>
    <property type="molecule type" value="Genomic_DNA"/>
</dbReference>
<evidence type="ECO:0000313" key="2">
    <source>
        <dbReference type="EMBL" id="CAI3981346.1"/>
    </source>
</evidence>
<feature type="compositionally biased region" description="Polar residues" evidence="1">
    <location>
        <begin position="178"/>
        <end position="187"/>
    </location>
</feature>
<feature type="compositionally biased region" description="Basic and acidic residues" evidence="1">
    <location>
        <begin position="53"/>
        <end position="72"/>
    </location>
</feature>
<proteinExistence type="predicted"/>
<evidence type="ECO:0000256" key="1">
    <source>
        <dbReference type="SAM" id="MobiDB-lite"/>
    </source>
</evidence>
<sequence>MLNPVDTKQAWLGIEVDVQEDKVLTKQQLIKKGQGEKDDIFVLGYASSWSSSDKSDKPAAKKARTTEPDKDASGSAAGNSDPSNLSSSFAQVAWNFMEGLELFFYGTVAIEGSGNSVPLVAERHEGQGPFLPWQVFGKGWDTLMASEMPCLAFVVPAVKKGKSGKGDKMKTHQFLKEQGSSEPSGKSKSAEGKDIAEQAVMGKAAAKRKAKRKATTKESKNEQKLSDAITFVEAPLLVFDASSTLKIFLSDGREPLQIQCPRLLMNTEALMLAKAHHIFNNNLSPVDDKDAIQSINDNGFYIPVRKYDDKWYVSLNRGFTPAEQVKQAEKSTEAEDIALTDKHNEALRQWGDLSVWQGCVDVVTKHLGAESSSARAQRGSKVSKDLKHLTS</sequence>
<feature type="region of interest" description="Disordered" evidence="1">
    <location>
        <begin position="48"/>
        <end position="84"/>
    </location>
</feature>
<evidence type="ECO:0000313" key="3">
    <source>
        <dbReference type="EMBL" id="CAL1134721.1"/>
    </source>
</evidence>
<dbReference type="AlphaFoldDB" id="A0A9P1BXK7"/>
<dbReference type="Proteomes" id="UP001152797">
    <property type="component" value="Unassembled WGS sequence"/>
</dbReference>
<organism evidence="2">
    <name type="scientific">Cladocopium goreaui</name>
    <dbReference type="NCBI Taxonomy" id="2562237"/>
    <lineage>
        <taxon>Eukaryota</taxon>
        <taxon>Sar</taxon>
        <taxon>Alveolata</taxon>
        <taxon>Dinophyceae</taxon>
        <taxon>Suessiales</taxon>
        <taxon>Symbiodiniaceae</taxon>
        <taxon>Cladocopium</taxon>
    </lineage>
</organism>
<dbReference type="EMBL" id="CAMXCT010000625">
    <property type="protein sequence ID" value="CAI3981346.1"/>
    <property type="molecule type" value="Genomic_DNA"/>
</dbReference>
<keyword evidence="5" id="KW-1185">Reference proteome</keyword>
<feature type="region of interest" description="Disordered" evidence="1">
    <location>
        <begin position="161"/>
        <end position="197"/>
    </location>
</feature>